<reference evidence="1" key="1">
    <citation type="submission" date="2021-06" db="EMBL/GenBank/DDBJ databases">
        <authorList>
            <person name="Kallberg Y."/>
            <person name="Tangrot J."/>
            <person name="Rosling A."/>
        </authorList>
    </citation>
    <scope>NUCLEOTIDE SEQUENCE</scope>
    <source>
        <strain evidence="1">CL356</strain>
    </source>
</reference>
<proteinExistence type="predicted"/>
<evidence type="ECO:0000313" key="1">
    <source>
        <dbReference type="EMBL" id="CAG8629893.1"/>
    </source>
</evidence>
<organism evidence="1 2">
    <name type="scientific">Acaulospora colombiana</name>
    <dbReference type="NCBI Taxonomy" id="27376"/>
    <lineage>
        <taxon>Eukaryota</taxon>
        <taxon>Fungi</taxon>
        <taxon>Fungi incertae sedis</taxon>
        <taxon>Mucoromycota</taxon>
        <taxon>Glomeromycotina</taxon>
        <taxon>Glomeromycetes</taxon>
        <taxon>Diversisporales</taxon>
        <taxon>Acaulosporaceae</taxon>
        <taxon>Acaulospora</taxon>
    </lineage>
</organism>
<dbReference type="Proteomes" id="UP000789525">
    <property type="component" value="Unassembled WGS sequence"/>
</dbReference>
<evidence type="ECO:0000313" key="2">
    <source>
        <dbReference type="Proteomes" id="UP000789525"/>
    </source>
</evidence>
<keyword evidence="2" id="KW-1185">Reference proteome</keyword>
<dbReference type="EMBL" id="CAJVPT010017924">
    <property type="protein sequence ID" value="CAG8629893.1"/>
    <property type="molecule type" value="Genomic_DNA"/>
</dbReference>
<comment type="caution">
    <text evidence="1">The sequence shown here is derived from an EMBL/GenBank/DDBJ whole genome shotgun (WGS) entry which is preliminary data.</text>
</comment>
<protein>
    <submittedName>
        <fullName evidence="1">11660_t:CDS:1</fullName>
    </submittedName>
</protein>
<accession>A0ACA9N4N1</accession>
<gene>
    <name evidence="1" type="ORF">ACOLOM_LOCUS7597</name>
</gene>
<sequence length="661" mass="75195">MKEKMTSALGIVQEILLDVVRREINKDDATHHRTDVSKVGFLRARAFTSIPPHIVAKRLLDSLVLSIKTQLAIGELATASKLSEIFIHAAAPVWNGIGEWLKDGMTIGIGENMDLDDSQERSQNNELFIEKRDIEFVDPNFWEQGYTLRGEGEEDREGGDDANGGSLLIPNIFLDLSKDILGAGKAVGLLRGLGIDPFSEETEPSLHTWQWEGFERVFSSAATASSSSSITPPVATEYDPLTPDETYSMRLTIESMQTIMEDRVMRWCQAAHSALNRLLFEECSLQEHLFSLENMCFMRRGDAMTTFCDNIFMKLDAQQKWHDLHFLNGNLRSVSSVDRVPWINIELVQFHVRGGRERNDTLTLTSDFDPRKVSYPLTYLLRRPSAVVYSSVFIFLLQIRRSKALIDRILLHNREWRNGTRNEENDPNFTYALRSKFAWIIKLHNRRNYSIETEQVIGARLGPFHDQLRKAKSLDEMIALHDHHLALLQKLCFLQSKTIALHRSILAILDLALHFVNSLSVQMERDQEDPAVVPQPDDTHAKKKRKRHQRRARLARRNIVGFSDHRDAVSASSSSSDDEGQIAEDEKEVDLQDVSRYGRPSLVNSVSFAEESFVVKMDRISDELQGHVKYVKKAVDVLAGGSNEVASTFAVLSFMLEEWDM</sequence>
<name>A0ACA9N4N1_9GLOM</name>